<evidence type="ECO:0000313" key="2">
    <source>
        <dbReference type="Proteomes" id="UP000470213"/>
    </source>
</evidence>
<reference evidence="1 2" key="1">
    <citation type="submission" date="2020-01" db="EMBL/GenBank/DDBJ databases">
        <authorList>
            <person name="Chen J."/>
            <person name="Zhu S."/>
            <person name="Yang J."/>
        </authorList>
    </citation>
    <scope>NUCLEOTIDE SEQUENCE [LARGE SCALE GENOMIC DNA]</scope>
    <source>
        <strain evidence="1 2">345S023</strain>
    </source>
</reference>
<dbReference type="EMBL" id="JAAAWN010000030">
    <property type="protein sequence ID" value="NDV92873.1"/>
    <property type="molecule type" value="Genomic_DNA"/>
</dbReference>
<evidence type="ECO:0000313" key="1">
    <source>
        <dbReference type="EMBL" id="NDV92873.1"/>
    </source>
</evidence>
<name>A0A7X5LNZ4_9ALTE</name>
<protein>
    <submittedName>
        <fullName evidence="1">Uncharacterized protein</fullName>
    </submittedName>
</protein>
<accession>A0A7X5LNZ4</accession>
<organism evidence="1 2">
    <name type="scientific">Alteromonas profundi</name>
    <dbReference type="NCBI Taxonomy" id="2696062"/>
    <lineage>
        <taxon>Bacteria</taxon>
        <taxon>Pseudomonadati</taxon>
        <taxon>Pseudomonadota</taxon>
        <taxon>Gammaproteobacteria</taxon>
        <taxon>Alteromonadales</taxon>
        <taxon>Alteromonadaceae</taxon>
        <taxon>Alteromonas/Salinimonas group</taxon>
        <taxon>Alteromonas</taxon>
    </lineage>
</organism>
<keyword evidence="2" id="KW-1185">Reference proteome</keyword>
<gene>
    <name evidence="1" type="ORF">GTH32_17030</name>
</gene>
<dbReference type="AlphaFoldDB" id="A0A7X5LNZ4"/>
<dbReference type="RefSeq" id="WP_163088009.1">
    <property type="nucleotide sequence ID" value="NZ_JAAAWN010000030.1"/>
</dbReference>
<sequence length="297" mass="33377">MSKIGNTSTPLGYRLPDFSNDFSALWVPIYLEPITFSGERITIGLAFRTIDGTIKVVNTLPLDALNKVFGSKGSDLHSIADMVLVSFRNHLISTNKFENFTPNIKGVYIGKPVETFDKNLDSIIYQIRKNCSVFSALYVNGEEIVVKNRTESQAKIWANKIREETLSRRKSLSNNFNREFKFRKGAKGANIGYVGNNVAFNFGALDPDSSTFSLQSNRIIRQATELNSLNKLGMADFKYLEVSVWAPKKATLSNDSKSKLYSVSQELEQLGDDINIRIALGQDFRRVTERILTDSSF</sequence>
<dbReference type="Proteomes" id="UP000470213">
    <property type="component" value="Unassembled WGS sequence"/>
</dbReference>
<comment type="caution">
    <text evidence="1">The sequence shown here is derived from an EMBL/GenBank/DDBJ whole genome shotgun (WGS) entry which is preliminary data.</text>
</comment>
<proteinExistence type="predicted"/>